<evidence type="ECO:0000256" key="2">
    <source>
        <dbReference type="ARBA" id="ARBA00020644"/>
    </source>
</evidence>
<feature type="region of interest" description="Disordered" evidence="3">
    <location>
        <begin position="1"/>
        <end position="29"/>
    </location>
</feature>
<protein>
    <recommendedName>
        <fullName evidence="2">Pre-mRNA-splicing factor CWC26</fullName>
    </recommendedName>
</protein>
<dbReference type="Proteomes" id="UP000195602">
    <property type="component" value="Unassembled WGS sequence"/>
</dbReference>
<dbReference type="Pfam" id="PF09736">
    <property type="entry name" value="Bud13"/>
    <property type="match status" value="1"/>
</dbReference>
<dbReference type="GO" id="GO:0005684">
    <property type="term" value="C:U2-type spliceosomal complex"/>
    <property type="evidence" value="ECO:0007669"/>
    <property type="project" value="TreeGrafter"/>
</dbReference>
<feature type="compositionally biased region" description="Basic and acidic residues" evidence="3">
    <location>
        <begin position="120"/>
        <end position="138"/>
    </location>
</feature>
<dbReference type="InterPro" id="IPR051112">
    <property type="entry name" value="CWC26_splicing_factor"/>
</dbReference>
<dbReference type="GO" id="GO:0070274">
    <property type="term" value="C:RES complex"/>
    <property type="evidence" value="ECO:0007669"/>
    <property type="project" value="TreeGrafter"/>
</dbReference>
<evidence type="ECO:0000256" key="3">
    <source>
        <dbReference type="SAM" id="MobiDB-lite"/>
    </source>
</evidence>
<dbReference type="EMBL" id="LYUB02000019">
    <property type="protein sequence ID" value="OVF06631.1"/>
    <property type="molecule type" value="Genomic_DNA"/>
</dbReference>
<dbReference type="GO" id="GO:0000398">
    <property type="term" value="P:mRNA splicing, via spliceosome"/>
    <property type="evidence" value="ECO:0007669"/>
    <property type="project" value="TreeGrafter"/>
</dbReference>
<dbReference type="GO" id="GO:0003723">
    <property type="term" value="F:RNA binding"/>
    <property type="evidence" value="ECO:0007669"/>
    <property type="project" value="TreeGrafter"/>
</dbReference>
<accession>A0AA91T042</accession>
<proteinExistence type="inferred from homology"/>
<gene>
    <name evidence="4" type="ORF">A9F13_19g00286</name>
</gene>
<evidence type="ECO:0000313" key="4">
    <source>
        <dbReference type="EMBL" id="OVF06631.1"/>
    </source>
</evidence>
<feature type="region of interest" description="Disordered" evidence="3">
    <location>
        <begin position="120"/>
        <end position="163"/>
    </location>
</feature>
<comment type="caution">
    <text evidence="4">The sequence shown here is derived from an EMBL/GenBank/DDBJ whole genome shotgun (WGS) entry which is preliminary data.</text>
</comment>
<evidence type="ECO:0000256" key="1">
    <source>
        <dbReference type="ARBA" id="ARBA00011069"/>
    </source>
</evidence>
<dbReference type="AlphaFoldDB" id="A0AA91T042"/>
<dbReference type="KEGG" id="clus:A9F13_19g00286"/>
<name>A0AA91T042_CLALS</name>
<comment type="similarity">
    <text evidence="1">Belongs to the CWC26 family.</text>
</comment>
<feature type="compositionally biased region" description="Polar residues" evidence="3">
    <location>
        <begin position="86"/>
        <end position="98"/>
    </location>
</feature>
<feature type="compositionally biased region" description="Polar residues" evidence="3">
    <location>
        <begin position="190"/>
        <end position="204"/>
    </location>
</feature>
<dbReference type="InterPro" id="IPR018609">
    <property type="entry name" value="Bud13"/>
</dbReference>
<reference evidence="4 5" key="1">
    <citation type="submission" date="2017-04" db="EMBL/GenBank/DDBJ databases">
        <title>Draft genome of the yeast Clavispora lusitaniae type strain CBS 6936.</title>
        <authorList>
            <person name="Durrens P."/>
            <person name="Klopp C."/>
            <person name="Biteau N."/>
            <person name="Fitton-Ouhabi V."/>
            <person name="Dementhon K."/>
            <person name="Accoceberry I."/>
            <person name="Sherman D.J."/>
            <person name="Noel T."/>
        </authorList>
    </citation>
    <scope>NUCLEOTIDE SEQUENCE [LARGE SCALE GENOMIC DNA]</scope>
    <source>
        <strain evidence="4 5">CBS 6936</strain>
    </source>
</reference>
<organism evidence="4 5">
    <name type="scientific">Clavispora lusitaniae</name>
    <name type="common">Candida lusitaniae</name>
    <dbReference type="NCBI Taxonomy" id="36911"/>
    <lineage>
        <taxon>Eukaryota</taxon>
        <taxon>Fungi</taxon>
        <taxon>Dikarya</taxon>
        <taxon>Ascomycota</taxon>
        <taxon>Saccharomycotina</taxon>
        <taxon>Pichiomycetes</taxon>
        <taxon>Metschnikowiaceae</taxon>
        <taxon>Clavispora</taxon>
    </lineage>
</organism>
<sequence>MSRADYLSKYLSGPEEKKKKKKSKKGSSATNVAVIVGGVHSMKDEVESQDALLATAQDGENEYLPAKVELPIASKENKGFKRIDNGQISKPMETQTVAKEQPKTVYRDQSGRIIDLDTKRQEMKEKAEKKALEDEQLRDQINTGDLDKLSREEKTQAESEAKRFAYSTTDKQYVDHMKSRRHFEDPMASFETTDNSRQETTTKTGRPVYNEGIHPSNRFNIKAGYFWDGIDRSNGFEDRLLEKRNQQYVQKVTTKASLESYTEYDFE</sequence>
<feature type="region of interest" description="Disordered" evidence="3">
    <location>
        <begin position="84"/>
        <end position="105"/>
    </location>
</feature>
<feature type="region of interest" description="Disordered" evidence="3">
    <location>
        <begin position="179"/>
        <end position="211"/>
    </location>
</feature>
<evidence type="ECO:0000313" key="5">
    <source>
        <dbReference type="Proteomes" id="UP000195602"/>
    </source>
</evidence>
<dbReference type="PANTHER" id="PTHR31809:SF0">
    <property type="entry name" value="BUD13 HOMOLOG"/>
    <property type="match status" value="1"/>
</dbReference>
<dbReference type="PANTHER" id="PTHR31809">
    <property type="entry name" value="BUD13 HOMOLOG"/>
    <property type="match status" value="1"/>
</dbReference>
<feature type="compositionally biased region" description="Basic and acidic residues" evidence="3">
    <location>
        <begin position="145"/>
        <end position="163"/>
    </location>
</feature>